<dbReference type="Proteomes" id="UP000001417">
    <property type="component" value="Chromosome"/>
</dbReference>
<protein>
    <submittedName>
        <fullName evidence="1">Hypothetical Cytosolic Protein</fullName>
    </submittedName>
</protein>
<dbReference type="KEGG" id="bce:BC5120"/>
<accession>Q812K1</accession>
<dbReference type="InterPro" id="IPR052544">
    <property type="entry name" value="Bacteriocin_Proc_Enz"/>
</dbReference>
<evidence type="ECO:0000313" key="1">
    <source>
        <dbReference type="EMBL" id="AAP11989.1"/>
    </source>
</evidence>
<dbReference type="Gene3D" id="3.40.109.10">
    <property type="entry name" value="NADH Oxidase"/>
    <property type="match status" value="1"/>
</dbReference>
<name>Q812K1_BACCR</name>
<reference evidence="1 2" key="1">
    <citation type="journal article" date="2003" name="Nature">
        <title>Genome sequence of Bacillus cereus and comparative analysis with Bacillus anthracis.</title>
        <authorList>
            <person name="Ivanova N."/>
            <person name="Sorokin A."/>
            <person name="Anderson I."/>
            <person name="Galleron N."/>
            <person name="Candelon B."/>
            <person name="Kapatral V."/>
            <person name="Bhattacharyya A."/>
            <person name="Reznik G."/>
            <person name="Mikhailova N."/>
            <person name="Lapidus A."/>
            <person name="Chu L."/>
            <person name="Mazur M."/>
            <person name="Goltsman E."/>
            <person name="Larsen N."/>
            <person name="D'Souza M."/>
            <person name="Walunas T."/>
            <person name="Grechkin Y."/>
            <person name="Pusch G."/>
            <person name="Haselkorn R."/>
            <person name="Fonstein M."/>
            <person name="Ehrlich S.D."/>
            <person name="Overbeek R."/>
            <person name="Kyrpides N."/>
        </authorList>
    </citation>
    <scope>NUCLEOTIDE SEQUENCE [LARGE SCALE GENOMIC DNA]</scope>
    <source>
        <strain evidence="2">ATCC 14579 / DSM 31 / CCUG 7414 / JCM 2152 / NBRC 15305 / NCIMB 9373 / NCTC 2599 / NRRL B-3711</strain>
    </source>
</reference>
<sequence length="510" mass="59430">MSLLINDPMVQFPKQPKLIPNIHTIYYQGVTIYGPSDGPFKLNGTLAAKLVYSLFPLLEQGITLEEIYEKSDFAKEDIDKLLEILFMKGCLVQAYDNKELTNQDRFFIRKMTKFKNHTNLEDIYQILQESIVYIICDEEALTNKIQKKLSKYGLNAERLFIDEYMEVKTPKLKKLIVYISDSDFNDNVVSKLSDKLDVLYVDRVSGQIGPIFSKKAITTTNYLHHLIKTEKNSIENYVKEDILSDYISILLLREIGKISNNLLTEGYYRNVGGMLDYQVIDKRTRTSSSQELTLYDYEVAVQFPASKYVNKTSHLTHFKEKNLKLGIFNQASFLWKKLDSTNSVPKNVDGIFKYTMAYKNHKLKFKRYTPSGGNINSNLLFYINLEVNSFDGLGIYFYNNFDSQYYQVRDFSDEDISNFYKNIIMQDKKNDVKGYFIIANDTDLISQKYENFSFKIANLNTGVMLSQLFSIRKYFELNCRMITQFNEREILNLLGIKKSNEVVNFIIEVN</sequence>
<dbReference type="PANTHER" id="PTHR43745">
    <property type="entry name" value="NITROREDUCTASE MJ1384-RELATED"/>
    <property type="match status" value="1"/>
</dbReference>
<dbReference type="OrthoDB" id="2455104at2"/>
<evidence type="ECO:0000313" key="2">
    <source>
        <dbReference type="Proteomes" id="UP000001417"/>
    </source>
</evidence>
<dbReference type="AlphaFoldDB" id="Q812K1"/>
<dbReference type="PATRIC" id="fig|226900.8.peg.5277"/>
<dbReference type="SMR" id="Q812K1"/>
<proteinExistence type="predicted"/>
<dbReference type="HOGENOM" id="CLU_542548_0_0_9"/>
<dbReference type="InterPro" id="IPR000415">
    <property type="entry name" value="Nitroreductase-like"/>
</dbReference>
<keyword evidence="2" id="KW-1185">Reference proteome</keyword>
<gene>
    <name evidence="1" type="ordered locus">BC_5120</name>
</gene>
<dbReference type="EMBL" id="AE016877">
    <property type="protein sequence ID" value="AAP11989.1"/>
    <property type="molecule type" value="Genomic_DNA"/>
</dbReference>
<organism evidence="1 2">
    <name type="scientific">Bacillus cereus (strain ATCC 14579 / DSM 31 / CCUG 7414 / JCM 2152 / NBRC 15305 / NCIMB 9373 / NCTC 2599 / NRRL B-3711)</name>
    <dbReference type="NCBI Taxonomy" id="226900"/>
    <lineage>
        <taxon>Bacteria</taxon>
        <taxon>Bacillati</taxon>
        <taxon>Bacillota</taxon>
        <taxon>Bacilli</taxon>
        <taxon>Bacillales</taxon>
        <taxon>Bacillaceae</taxon>
        <taxon>Bacillus</taxon>
        <taxon>Bacillus cereus group</taxon>
    </lineage>
</organism>
<dbReference type="GeneID" id="99621395"/>
<dbReference type="RefSeq" id="WP_000054739.1">
    <property type="nucleotide sequence ID" value="NC_004722.1"/>
</dbReference>
<dbReference type="GO" id="GO:0016491">
    <property type="term" value="F:oxidoreductase activity"/>
    <property type="evidence" value="ECO:0007669"/>
    <property type="project" value="InterPro"/>
</dbReference>
<dbReference type="PANTHER" id="PTHR43745:SF2">
    <property type="entry name" value="NITROREDUCTASE MJ1384-RELATED"/>
    <property type="match status" value="1"/>
</dbReference>